<dbReference type="EC" id="5.2.1.8" evidence="4"/>
<dbReference type="VEuPathDB" id="VectorBase:BGLAX_044793"/>
<dbReference type="GO" id="GO:0005730">
    <property type="term" value="C:nucleolus"/>
    <property type="evidence" value="ECO:0007669"/>
    <property type="project" value="TreeGrafter"/>
</dbReference>
<dbReference type="EnsemblMetazoa" id="BGLB022818-RB">
    <property type="protein sequence ID" value="BGLB022818-PB"/>
    <property type="gene ID" value="BGLB022818"/>
</dbReference>
<feature type="compositionally biased region" description="Basic residues" evidence="6">
    <location>
        <begin position="282"/>
        <end position="292"/>
    </location>
</feature>
<dbReference type="KEGG" id="bgt:106065013"/>
<dbReference type="PANTHER" id="PTHR43811">
    <property type="entry name" value="FKBP-TYPE PEPTIDYL-PROLYL CIS-TRANS ISOMERASE FKPA"/>
    <property type="match status" value="1"/>
</dbReference>
<feature type="region of interest" description="Disordered" evidence="6">
    <location>
        <begin position="149"/>
        <end position="330"/>
    </location>
</feature>
<dbReference type="PROSITE" id="PS50059">
    <property type="entry name" value="FKBP_PPIASE"/>
    <property type="match status" value="1"/>
</dbReference>
<dbReference type="InterPro" id="IPR041232">
    <property type="entry name" value="NPL"/>
</dbReference>
<evidence type="ECO:0000259" key="7">
    <source>
        <dbReference type="PROSITE" id="PS50059"/>
    </source>
</evidence>
<feature type="compositionally biased region" description="Low complexity" evidence="6">
    <location>
        <begin position="302"/>
        <end position="315"/>
    </location>
</feature>
<feature type="compositionally biased region" description="Low complexity" evidence="6">
    <location>
        <begin position="246"/>
        <end position="272"/>
    </location>
</feature>
<evidence type="ECO:0000256" key="3">
    <source>
        <dbReference type="ARBA" id="ARBA00023235"/>
    </source>
</evidence>
<dbReference type="Gene3D" id="3.10.50.40">
    <property type="match status" value="1"/>
</dbReference>
<proteinExistence type="inferred from homology"/>
<dbReference type="Proteomes" id="UP000076420">
    <property type="component" value="Unassembled WGS sequence"/>
</dbReference>
<reference evidence="8" key="1">
    <citation type="submission" date="2020-05" db="UniProtKB">
        <authorList>
            <consortium name="EnsemblMetazoa"/>
        </authorList>
    </citation>
    <scope>IDENTIFICATION</scope>
    <source>
        <strain evidence="8">BB02</strain>
    </source>
</reference>
<feature type="compositionally biased region" description="Acidic residues" evidence="6">
    <location>
        <begin position="153"/>
        <end position="205"/>
    </location>
</feature>
<dbReference type="Pfam" id="PF17800">
    <property type="entry name" value="NPL"/>
    <property type="match status" value="1"/>
</dbReference>
<dbReference type="EnsemblMetazoa" id="BGLB022818-RA">
    <property type="protein sequence ID" value="BGLB022818-PA"/>
    <property type="gene ID" value="BGLB022818"/>
</dbReference>
<dbReference type="InterPro" id="IPR001179">
    <property type="entry name" value="PPIase_FKBP_dom"/>
</dbReference>
<gene>
    <name evidence="8" type="primary">106065013</name>
</gene>
<dbReference type="Gene3D" id="2.60.120.340">
    <property type="entry name" value="Nucleoplasmin core domain"/>
    <property type="match status" value="1"/>
</dbReference>
<dbReference type="STRING" id="6526.A0A2C9KRZ3"/>
<evidence type="ECO:0000256" key="1">
    <source>
        <dbReference type="ARBA" id="ARBA00000971"/>
    </source>
</evidence>
<evidence type="ECO:0000256" key="4">
    <source>
        <dbReference type="PIRNR" id="PIRNR001473"/>
    </source>
</evidence>
<dbReference type="InterPro" id="IPR023566">
    <property type="entry name" value="PPIase_Fpr3/Fpr4-like"/>
</dbReference>
<dbReference type="GO" id="GO:0000785">
    <property type="term" value="C:chromatin"/>
    <property type="evidence" value="ECO:0007669"/>
    <property type="project" value="TreeGrafter"/>
</dbReference>
<dbReference type="PIRSF" id="PIRSF001473">
    <property type="entry name" value="FK506-bp_FPR3"/>
    <property type="match status" value="1"/>
</dbReference>
<dbReference type="GO" id="GO:0003755">
    <property type="term" value="F:peptidyl-prolyl cis-trans isomerase activity"/>
    <property type="evidence" value="ECO:0007669"/>
    <property type="project" value="UniProtKB-KW"/>
</dbReference>
<feature type="region of interest" description="Disordered" evidence="6">
    <location>
        <begin position="103"/>
        <end position="126"/>
    </location>
</feature>
<dbReference type="Pfam" id="PF00254">
    <property type="entry name" value="FKBP_C"/>
    <property type="match status" value="1"/>
</dbReference>
<dbReference type="InterPro" id="IPR036824">
    <property type="entry name" value="Nucleoplasmin_core_dom_sf"/>
</dbReference>
<feature type="compositionally biased region" description="Basic and acidic residues" evidence="6">
    <location>
        <begin position="228"/>
        <end position="245"/>
    </location>
</feature>
<comment type="catalytic activity">
    <reaction evidence="1 4 5">
        <text>[protein]-peptidylproline (omega=180) = [protein]-peptidylproline (omega=0)</text>
        <dbReference type="Rhea" id="RHEA:16237"/>
        <dbReference type="Rhea" id="RHEA-COMP:10747"/>
        <dbReference type="Rhea" id="RHEA-COMP:10748"/>
        <dbReference type="ChEBI" id="CHEBI:83833"/>
        <dbReference type="ChEBI" id="CHEBI:83834"/>
        <dbReference type="EC" id="5.2.1.8"/>
    </reaction>
</comment>
<dbReference type="AlphaFoldDB" id="A0A2C9KRZ3"/>
<dbReference type="InterPro" id="IPR046357">
    <property type="entry name" value="PPIase_dom_sf"/>
</dbReference>
<evidence type="ECO:0000256" key="5">
    <source>
        <dbReference type="PROSITE-ProRule" id="PRU00277"/>
    </source>
</evidence>
<feature type="compositionally biased region" description="Acidic residues" evidence="6">
    <location>
        <begin position="103"/>
        <end position="117"/>
    </location>
</feature>
<dbReference type="PANTHER" id="PTHR43811:SF19">
    <property type="entry name" value="39 KDA FK506-BINDING NUCLEAR PROTEIN"/>
    <property type="match status" value="1"/>
</dbReference>
<dbReference type="SUPFAM" id="SSF69203">
    <property type="entry name" value="Nucleoplasmin-like core domain"/>
    <property type="match status" value="1"/>
</dbReference>
<dbReference type="FunFam" id="3.10.50.40:FF:000006">
    <property type="entry name" value="Peptidyl-prolyl cis-trans isomerase"/>
    <property type="match status" value="1"/>
</dbReference>
<evidence type="ECO:0000256" key="6">
    <source>
        <dbReference type="SAM" id="MobiDB-lite"/>
    </source>
</evidence>
<name>A0A2C9KRZ3_BIOGL</name>
<accession>A0A2C9KRZ3</accession>
<organism evidence="8 9">
    <name type="scientific">Biomphalaria glabrata</name>
    <name type="common">Bloodfluke planorb</name>
    <name type="synonym">Freshwater snail</name>
    <dbReference type="NCBI Taxonomy" id="6526"/>
    <lineage>
        <taxon>Eukaryota</taxon>
        <taxon>Metazoa</taxon>
        <taxon>Spiralia</taxon>
        <taxon>Lophotrochozoa</taxon>
        <taxon>Mollusca</taxon>
        <taxon>Gastropoda</taxon>
        <taxon>Heterobranchia</taxon>
        <taxon>Euthyneura</taxon>
        <taxon>Panpulmonata</taxon>
        <taxon>Hygrophila</taxon>
        <taxon>Lymnaeoidea</taxon>
        <taxon>Planorbidae</taxon>
        <taxon>Biomphalaria</taxon>
    </lineage>
</organism>
<keyword evidence="2 4" id="KW-0697">Rotamase</keyword>
<evidence type="ECO:0000313" key="8">
    <source>
        <dbReference type="EnsemblMetazoa" id="BGLB022818-PA"/>
    </source>
</evidence>
<evidence type="ECO:0000256" key="2">
    <source>
        <dbReference type="ARBA" id="ARBA00023110"/>
    </source>
</evidence>
<evidence type="ECO:0000313" key="9">
    <source>
        <dbReference type="Proteomes" id="UP000076420"/>
    </source>
</evidence>
<sequence>MVLISDCQKMFWGVTIDAGKRYSQIAEQGFHVSMAALDVSSKKPAENVQVMLQRESSEYLLCTLHSNLLQQPLDLNFATGEEVSFSLNGSGVVHLTGYLIGDDDDEPSMEFSDDDEPPSLIDSSGDNQMLAGIKRKAIGSLKDSKRMKLLDGIDSDDSDDDEDDEDYSEEEEGFSDEDDFDEESFDEEEDSDEDLDEEDSDEEEESPKKKNKADKTPAKSPANTPSSQKEKKQDANKSKQEEKTPKQQNGKAKQKGAATPATPKTPETPVTPGGDGEGESAKKKKKKKKKKNKGDNSVNDSTASTPGTPAATKTPESTPSATPKKRVVAGGTVVEDIKTGHGPEAKPGKMVSVYYVGTLAKNNKRFDSCTEGKPFRFRLNQGEVIKGWDVGLTGMKVGGKRKITIPPNQGYGNSKAGAIPPNSTLVFEVELKAVS</sequence>
<dbReference type="SUPFAM" id="SSF54534">
    <property type="entry name" value="FKBP-like"/>
    <property type="match status" value="1"/>
</dbReference>
<dbReference type="VEuPathDB" id="VectorBase:BGLB022818"/>
<feature type="domain" description="PPIase FKBP-type" evidence="7">
    <location>
        <begin position="348"/>
        <end position="435"/>
    </location>
</feature>
<comment type="similarity">
    <text evidence="4">Belongs to the FKBP-type PPIase family.</text>
</comment>
<protein>
    <recommendedName>
        <fullName evidence="4">FK506-binding protein</fullName>
        <ecNumber evidence="4">5.2.1.8</ecNumber>
    </recommendedName>
</protein>
<keyword evidence="3 4" id="KW-0413">Isomerase</keyword>